<sequence length="823" mass="92024">MDGWMEKGNAAGGQQDLSGSLECSSGQDVVVYSALNVGVFDKVHRALHTTDKEIYERRAGDACLFVTKILLSESKFVANDLIAAPVMPDHDTKLSLNRHAKRRRVDIGVKRTVSSAATLTQTSSGIITAKPTIMNGIRKQDVLEIQAARLGHMDMGATRSNNVLRKLLKRTSSYGDDMVPFHSAAIISNLLKRNMSKGGGDQGITESKASQEDTCSTSSQDSPQECPSPSANATLYPFDSERLNDEHLRAKRARVENIIRGMSHSPNMTAPSISSGNDRGRYEDGETEGPLQSGSPRDNYRENKRKQKLPQQQHRSYQQLVSAHKEEKVEERRQLKLQLEDMQKQLRQLQEKLFQMYDSTDSEEEGGNISEDSVRSDEGLIDGDLNEDSRSNNDLDPGQFLDQARALLGEQVLSVGENPKRESSLRGKDLISMHEEGKHLAETLKQELNSAMSQVVETVVKIFAKSRRTTQDYTTGNGDNPDFHTAHQRVQCLADVINPSPLESFGGAPLPSANHQTEAMSLVVRKSPFEHHQSSALGADGGHPHPSLHPSSLSANMTFSSPSFRHPFPLSLMAYSFQSAFGAPSAGYSRKDQNFPDSMDLSRESIGMPTKMSSGHHLGHHRSCSPVHPGSTAEGPLLSFIKSECGDLQDIKLIFLYCRHHVQEGLSPNHLKKAKVMFFYTRYPSSNTLKMYFPDVKFNRCITSQLIKWFSNFREFFYIQMEKFARQAINDGVLTTDDLSVTCDSELYRVLNMHYNKSNDFQVPERFLEVAQITLREFFNAIVSGKDVDPSWKKAIYKVICKLDSEVPEIFKSKNCLLKLLHE</sequence>
<evidence type="ECO:0000256" key="2">
    <source>
        <dbReference type="ARBA" id="ARBA00023015"/>
    </source>
</evidence>
<keyword evidence="5" id="KW-0804">Transcription</keyword>
<feature type="compositionally biased region" description="Polar residues" evidence="7">
    <location>
        <begin position="309"/>
        <end position="321"/>
    </location>
</feature>
<feature type="compositionally biased region" description="Polar residues" evidence="7">
    <location>
        <begin position="204"/>
        <end position="233"/>
    </location>
</feature>
<dbReference type="FunFam" id="1.10.10.500:FF:000001">
    <property type="entry name" value="Prospero homeobox protein 1"/>
    <property type="match status" value="1"/>
</dbReference>
<feature type="domain" description="Prospero" evidence="8">
    <location>
        <begin position="663"/>
        <end position="821"/>
    </location>
</feature>
<organism evidence="9 10">
    <name type="scientific">Triplophysa tibetana</name>
    <dbReference type="NCBI Taxonomy" id="1572043"/>
    <lineage>
        <taxon>Eukaryota</taxon>
        <taxon>Metazoa</taxon>
        <taxon>Chordata</taxon>
        <taxon>Craniata</taxon>
        <taxon>Vertebrata</taxon>
        <taxon>Euteleostomi</taxon>
        <taxon>Actinopterygii</taxon>
        <taxon>Neopterygii</taxon>
        <taxon>Teleostei</taxon>
        <taxon>Ostariophysi</taxon>
        <taxon>Cypriniformes</taxon>
        <taxon>Nemacheilidae</taxon>
        <taxon>Triplophysa</taxon>
    </lineage>
</organism>
<evidence type="ECO:0000256" key="4">
    <source>
        <dbReference type="ARBA" id="ARBA00023155"/>
    </source>
</evidence>
<dbReference type="Pfam" id="PF05044">
    <property type="entry name" value="HPD"/>
    <property type="match status" value="1"/>
</dbReference>
<dbReference type="GO" id="GO:0031016">
    <property type="term" value="P:pancreas development"/>
    <property type="evidence" value="ECO:0007669"/>
    <property type="project" value="UniProtKB-ARBA"/>
</dbReference>
<dbReference type="GO" id="GO:0060042">
    <property type="term" value="P:retina morphogenesis in camera-type eye"/>
    <property type="evidence" value="ECO:0007669"/>
    <property type="project" value="UniProtKB-ARBA"/>
</dbReference>
<dbReference type="SUPFAM" id="SSF46689">
    <property type="entry name" value="Homeodomain-like"/>
    <property type="match status" value="1"/>
</dbReference>
<comment type="caution">
    <text evidence="9">The sequence shown here is derived from an EMBL/GenBank/DDBJ whole genome shotgun (WGS) entry which is preliminary data.</text>
</comment>
<dbReference type="InterPro" id="IPR023082">
    <property type="entry name" value="Homeo_prospero_dom"/>
</dbReference>
<keyword evidence="6" id="KW-0539">Nucleus</keyword>
<keyword evidence="3 9" id="KW-0238">DNA-binding</keyword>
<keyword evidence="2" id="KW-0805">Transcription regulation</keyword>
<dbReference type="GO" id="GO:0048646">
    <property type="term" value="P:anatomical structure formation involved in morphogenesis"/>
    <property type="evidence" value="ECO:0007669"/>
    <property type="project" value="UniProtKB-ARBA"/>
</dbReference>
<proteinExistence type="predicted"/>
<dbReference type="Proteomes" id="UP000324632">
    <property type="component" value="Chromosome 18"/>
</dbReference>
<keyword evidence="10" id="KW-1185">Reference proteome</keyword>
<evidence type="ECO:0000256" key="7">
    <source>
        <dbReference type="SAM" id="MobiDB-lite"/>
    </source>
</evidence>
<evidence type="ECO:0000256" key="3">
    <source>
        <dbReference type="ARBA" id="ARBA00023125"/>
    </source>
</evidence>
<dbReference type="AlphaFoldDB" id="A0A5A9NIR4"/>
<evidence type="ECO:0000256" key="5">
    <source>
        <dbReference type="ARBA" id="ARBA00023163"/>
    </source>
</evidence>
<comment type="subcellular location">
    <subcellularLocation>
        <location evidence="1">Nucleus</location>
    </subcellularLocation>
</comment>
<dbReference type="GO" id="GO:0005634">
    <property type="term" value="C:nucleus"/>
    <property type="evidence" value="ECO:0007669"/>
    <property type="project" value="UniProtKB-SubCell"/>
</dbReference>
<evidence type="ECO:0000259" key="8">
    <source>
        <dbReference type="PROSITE" id="PS51818"/>
    </source>
</evidence>
<dbReference type="PANTHER" id="PTHR12198">
    <property type="entry name" value="HOMEOBOX PROTEIN PROSPERO/PROX-1/CEH-26"/>
    <property type="match status" value="1"/>
</dbReference>
<dbReference type="Gene3D" id="1.10.10.500">
    <property type="entry name" value="Homeo-prospero domain"/>
    <property type="match status" value="1"/>
</dbReference>
<dbReference type="GO" id="GO:0001945">
    <property type="term" value="P:lymph vessel development"/>
    <property type="evidence" value="ECO:0007669"/>
    <property type="project" value="UniProtKB-ARBA"/>
</dbReference>
<keyword evidence="4 9" id="KW-0371">Homeobox</keyword>
<protein>
    <submittedName>
        <fullName evidence="9">Prospero homeobox protein 1 Homeobox prospero-like protein PROX1</fullName>
    </submittedName>
</protein>
<dbReference type="PROSITE" id="PS51818">
    <property type="entry name" value="HOMEO_PROSPERO"/>
    <property type="match status" value="1"/>
</dbReference>
<dbReference type="PANTHER" id="PTHR12198:SF10">
    <property type="entry name" value="PROSPERO HOMEOBOX 1A"/>
    <property type="match status" value="1"/>
</dbReference>
<evidence type="ECO:0000313" key="9">
    <source>
        <dbReference type="EMBL" id="KAA0708956.1"/>
    </source>
</evidence>
<reference evidence="9 10" key="1">
    <citation type="journal article" date="2019" name="Mol. Ecol. Resour.">
        <title>Chromosome-level genome assembly of Triplophysa tibetana, a fish adapted to the harsh high-altitude environment of the Tibetan Plateau.</title>
        <authorList>
            <person name="Yang X."/>
            <person name="Liu H."/>
            <person name="Ma Z."/>
            <person name="Zou Y."/>
            <person name="Zou M."/>
            <person name="Mao Y."/>
            <person name="Li X."/>
            <person name="Wang H."/>
            <person name="Chen T."/>
            <person name="Wang W."/>
            <person name="Yang R."/>
        </authorList>
    </citation>
    <scope>NUCLEOTIDE SEQUENCE [LARGE SCALE GENOMIC DNA]</scope>
    <source>
        <strain evidence="9">TTIB1903HZAU</strain>
        <tissue evidence="9">Muscle</tissue>
    </source>
</reference>
<evidence type="ECO:0000256" key="1">
    <source>
        <dbReference type="ARBA" id="ARBA00004123"/>
    </source>
</evidence>
<dbReference type="GO" id="GO:0000981">
    <property type="term" value="F:DNA-binding transcription factor activity, RNA polymerase II-specific"/>
    <property type="evidence" value="ECO:0007669"/>
    <property type="project" value="TreeGrafter"/>
</dbReference>
<accession>A0A5A9NIR4</accession>
<dbReference type="EMBL" id="SOYY01000018">
    <property type="protein sequence ID" value="KAA0708956.1"/>
    <property type="molecule type" value="Genomic_DNA"/>
</dbReference>
<feature type="region of interest" description="Disordered" evidence="7">
    <location>
        <begin position="258"/>
        <end position="327"/>
    </location>
</feature>
<feature type="region of interest" description="Disordered" evidence="7">
    <location>
        <begin position="196"/>
        <end position="237"/>
    </location>
</feature>
<feature type="region of interest" description="Disordered" evidence="7">
    <location>
        <begin position="359"/>
        <end position="398"/>
    </location>
</feature>
<dbReference type="GO" id="GO:0035295">
    <property type="term" value="P:tube development"/>
    <property type="evidence" value="ECO:0007669"/>
    <property type="project" value="UniProtKB-ARBA"/>
</dbReference>
<dbReference type="GO" id="GO:0000978">
    <property type="term" value="F:RNA polymerase II cis-regulatory region sequence-specific DNA binding"/>
    <property type="evidence" value="ECO:0007669"/>
    <property type="project" value="TreeGrafter"/>
</dbReference>
<dbReference type="GO" id="GO:0048598">
    <property type="term" value="P:embryonic morphogenesis"/>
    <property type="evidence" value="ECO:0007669"/>
    <property type="project" value="UniProtKB-ARBA"/>
</dbReference>
<dbReference type="GO" id="GO:0007417">
    <property type="term" value="P:central nervous system development"/>
    <property type="evidence" value="ECO:0007669"/>
    <property type="project" value="UniProtKB-ARBA"/>
</dbReference>
<dbReference type="GO" id="GO:0070365">
    <property type="term" value="P:hepatocyte differentiation"/>
    <property type="evidence" value="ECO:0007669"/>
    <property type="project" value="UniProtKB-ARBA"/>
</dbReference>
<dbReference type="InterPro" id="IPR009057">
    <property type="entry name" value="Homeodomain-like_sf"/>
</dbReference>
<evidence type="ECO:0000256" key="6">
    <source>
        <dbReference type="ARBA" id="ARBA00023242"/>
    </source>
</evidence>
<dbReference type="GO" id="GO:0070309">
    <property type="term" value="P:lens fiber cell morphogenesis"/>
    <property type="evidence" value="ECO:0007669"/>
    <property type="project" value="UniProtKB-ARBA"/>
</dbReference>
<gene>
    <name evidence="9" type="ORF">E1301_Tti017392</name>
</gene>
<feature type="compositionally biased region" description="Polar residues" evidence="7">
    <location>
        <begin position="264"/>
        <end position="277"/>
    </location>
</feature>
<name>A0A5A9NIR4_9TELE</name>
<dbReference type="GO" id="GO:0005737">
    <property type="term" value="C:cytoplasm"/>
    <property type="evidence" value="ECO:0007669"/>
    <property type="project" value="UniProtKB-ARBA"/>
</dbReference>
<evidence type="ECO:0000313" key="10">
    <source>
        <dbReference type="Proteomes" id="UP000324632"/>
    </source>
</evidence>
<dbReference type="InterPro" id="IPR037131">
    <property type="entry name" value="Homeo_prospero_dom_sf"/>
</dbReference>
<dbReference type="InterPro" id="IPR039350">
    <property type="entry name" value="Prospero_homeodomain"/>
</dbReference>